<dbReference type="EMBL" id="LWAE01000013">
    <property type="protein sequence ID" value="KZL88930.1"/>
    <property type="molecule type" value="Genomic_DNA"/>
</dbReference>
<evidence type="ECO:0000313" key="1">
    <source>
        <dbReference type="EMBL" id="KZL88930.1"/>
    </source>
</evidence>
<name>A0A161W1A4_9CLOT</name>
<dbReference type="RefSeq" id="WP_161487048.1">
    <property type="nucleotide sequence ID" value="NZ_FQXL01000030.1"/>
</dbReference>
<dbReference type="Proteomes" id="UP000076603">
    <property type="component" value="Unassembled WGS sequence"/>
</dbReference>
<sequence length="54" mass="6511">MIIQGAVPYKNDKERDELILLLKKEFDFKIKITVDRIGKFIDYWSFTNKTVEQM</sequence>
<protein>
    <submittedName>
        <fullName evidence="1">Uncharacterized protein</fullName>
    </submittedName>
</protein>
<proteinExistence type="predicted"/>
<dbReference type="PATRIC" id="fig|1121326.3.peg.5895"/>
<reference evidence="1 2" key="1">
    <citation type="submission" date="2016-04" db="EMBL/GenBank/DDBJ databases">
        <title>Genome sequence of Clostridium magnum DSM 2767.</title>
        <authorList>
            <person name="Poehlein A."/>
            <person name="Uhlig R."/>
            <person name="Fischer R."/>
            <person name="Bahl H."/>
            <person name="Daniel R."/>
        </authorList>
    </citation>
    <scope>NUCLEOTIDE SEQUENCE [LARGE SCALE GENOMIC DNA]</scope>
    <source>
        <strain evidence="1 2">DSM 2767</strain>
    </source>
</reference>
<keyword evidence="2" id="KW-1185">Reference proteome</keyword>
<evidence type="ECO:0000313" key="2">
    <source>
        <dbReference type="Proteomes" id="UP000076603"/>
    </source>
</evidence>
<gene>
    <name evidence="1" type="ORF">CLMAG_58340</name>
</gene>
<organism evidence="1 2">
    <name type="scientific">Clostridium magnum DSM 2767</name>
    <dbReference type="NCBI Taxonomy" id="1121326"/>
    <lineage>
        <taxon>Bacteria</taxon>
        <taxon>Bacillati</taxon>
        <taxon>Bacillota</taxon>
        <taxon>Clostridia</taxon>
        <taxon>Eubacteriales</taxon>
        <taxon>Clostridiaceae</taxon>
        <taxon>Clostridium</taxon>
    </lineage>
</organism>
<accession>A0A161W1A4</accession>
<dbReference type="AlphaFoldDB" id="A0A161W1A4"/>
<comment type="caution">
    <text evidence="1">The sequence shown here is derived from an EMBL/GenBank/DDBJ whole genome shotgun (WGS) entry which is preliminary data.</text>
</comment>